<evidence type="ECO:0000256" key="11">
    <source>
        <dbReference type="SAM" id="MobiDB-lite"/>
    </source>
</evidence>
<name>A0A9N8VI73_9GLOM</name>
<proteinExistence type="inferred from homology"/>
<comment type="similarity">
    <text evidence="2">Belongs to the class II ribonucleoside-triphosphate reductase family.</text>
</comment>
<evidence type="ECO:0000256" key="8">
    <source>
        <dbReference type="ARBA" id="ARBA00023284"/>
    </source>
</evidence>
<dbReference type="GO" id="GO:0006260">
    <property type="term" value="P:DNA replication"/>
    <property type="evidence" value="ECO:0007669"/>
    <property type="project" value="UniProtKB-KW"/>
</dbReference>
<evidence type="ECO:0000256" key="2">
    <source>
        <dbReference type="ARBA" id="ARBA00005654"/>
    </source>
</evidence>
<keyword evidence="4" id="KW-0846">Cobalamin</keyword>
<comment type="catalytic activity">
    <reaction evidence="10">
        <text>a 2'-deoxyribonucleoside 5'-triphosphate + [thioredoxin]-disulfide + H2O = a ribonucleoside 5'-triphosphate + [thioredoxin]-dithiol</text>
        <dbReference type="Rhea" id="RHEA:12701"/>
        <dbReference type="Rhea" id="RHEA-COMP:10698"/>
        <dbReference type="Rhea" id="RHEA-COMP:10700"/>
        <dbReference type="ChEBI" id="CHEBI:15377"/>
        <dbReference type="ChEBI" id="CHEBI:29950"/>
        <dbReference type="ChEBI" id="CHEBI:50058"/>
        <dbReference type="ChEBI" id="CHEBI:61557"/>
        <dbReference type="ChEBI" id="CHEBI:61560"/>
        <dbReference type="EC" id="1.17.4.2"/>
    </reaction>
</comment>
<evidence type="ECO:0000256" key="1">
    <source>
        <dbReference type="ARBA" id="ARBA00001922"/>
    </source>
</evidence>
<organism evidence="14 15">
    <name type="scientific">Ambispora leptoticha</name>
    <dbReference type="NCBI Taxonomy" id="144679"/>
    <lineage>
        <taxon>Eukaryota</taxon>
        <taxon>Fungi</taxon>
        <taxon>Fungi incertae sedis</taxon>
        <taxon>Mucoromycota</taxon>
        <taxon>Glomeromycotina</taxon>
        <taxon>Glomeromycetes</taxon>
        <taxon>Archaeosporales</taxon>
        <taxon>Ambisporaceae</taxon>
        <taxon>Ambispora</taxon>
    </lineage>
</organism>
<dbReference type="EC" id="1.17.4.2" evidence="3"/>
<dbReference type="EMBL" id="CAJVPS010000097">
    <property type="protein sequence ID" value="CAG8451402.1"/>
    <property type="molecule type" value="Genomic_DNA"/>
</dbReference>
<dbReference type="PANTHER" id="PTHR43371">
    <property type="entry name" value="VITAMIN B12-DEPENDENT RIBONUCLEOTIDE REDUCTASE"/>
    <property type="match status" value="1"/>
</dbReference>
<keyword evidence="15" id="KW-1185">Reference proteome</keyword>
<dbReference type="PANTHER" id="PTHR43371:SF1">
    <property type="entry name" value="RIBONUCLEOSIDE-DIPHOSPHATE REDUCTASE"/>
    <property type="match status" value="1"/>
</dbReference>
<dbReference type="GO" id="GO:0031419">
    <property type="term" value="F:cobalamin binding"/>
    <property type="evidence" value="ECO:0007669"/>
    <property type="project" value="UniProtKB-KW"/>
</dbReference>
<dbReference type="Gene3D" id="3.20.70.20">
    <property type="match status" value="3"/>
</dbReference>
<evidence type="ECO:0000256" key="6">
    <source>
        <dbReference type="ARBA" id="ARBA00023002"/>
    </source>
</evidence>
<evidence type="ECO:0000313" key="15">
    <source>
        <dbReference type="Proteomes" id="UP000789508"/>
    </source>
</evidence>
<keyword evidence="7" id="KW-1015">Disulfide bond</keyword>
<evidence type="ECO:0000256" key="4">
    <source>
        <dbReference type="ARBA" id="ARBA00022628"/>
    </source>
</evidence>
<evidence type="ECO:0000256" key="3">
    <source>
        <dbReference type="ARBA" id="ARBA00012275"/>
    </source>
</evidence>
<dbReference type="OrthoDB" id="14890at2759"/>
<accession>A0A9N8VI73</accession>
<evidence type="ECO:0000259" key="13">
    <source>
        <dbReference type="Pfam" id="PF21995"/>
    </source>
</evidence>
<keyword evidence="5" id="KW-0235">DNA replication</keyword>
<evidence type="ECO:0000256" key="10">
    <source>
        <dbReference type="ARBA" id="ARBA00048987"/>
    </source>
</evidence>
<evidence type="ECO:0000256" key="7">
    <source>
        <dbReference type="ARBA" id="ARBA00023157"/>
    </source>
</evidence>
<dbReference type="GO" id="GO:0008998">
    <property type="term" value="F:ribonucleoside-triphosphate reductase (thioredoxin) activity"/>
    <property type="evidence" value="ECO:0007669"/>
    <property type="project" value="UniProtKB-EC"/>
</dbReference>
<dbReference type="Pfam" id="PF17975">
    <property type="entry name" value="RNR_Alpha"/>
    <property type="match status" value="1"/>
</dbReference>
<feature type="domain" description="Ribonucleotide reductase alpha-helical" evidence="12">
    <location>
        <begin position="95"/>
        <end position="195"/>
    </location>
</feature>
<evidence type="ECO:0000256" key="9">
    <source>
        <dbReference type="ARBA" id="ARBA00023285"/>
    </source>
</evidence>
<sequence length="780" mass="87340">MCHGASLKKIQITFVAQNFLLLNLLYKAEILAPKSRLTPFTKILTILNKSACFSAFTNVRELATATSDVTSNTLIEINPDLVDVVRRPKAGDFKLTKPFLGKYKDAIPPFGFNGLGEIVYRRSYSRLKKDGEKEQWWETVERVVNGTFNIQKRWLEQNELYWDSHQAHSSAQNMYDKIFNMKFLPPGRGLWAMGSPLTEERGMFAALNNCAFVSTENMWDGRRSPSTPFAFLMDASMLGVGVGFDTKGAAAAKAKQNLVTLPNKSKPVNKYVIEDSREGWVKSVGMLIDSYLEKNAAPCEFDYSLIRAAGQPIKGFGGVSSGSGPLIHLHERIRETLENRVGLPLSVTGIVDIMNLIGKCVVSGNVRRTAEIAFGDPLDNEYIDLKNYLVNPHRSEYGWTSNNSVFAPLGLNYEKICDRVVNNGEPGFAWLENARAFGRMADPLNYKDRRAQGGNPCLEQTLESYELCCLVEVFPCNHTTLDDFLETLQNAFLYAKTVTLAKTHWPQSNAVMLRNRRIGCGLSGVAQFISQRGLDEFKLWCEKGYAHIQEVDETISEWFCIPKSIKTTTIKPSGTVSLLAGEYVTLATPGMHYPESRYCIRRVRISKQSELVEPLSKYGFKVEQDVVEPNSLVVEFPIDHGEGIRSLSEVSMWEQLSLAAFLQKYWSDNQFHVLLNSGVSFLPRMPHGAYPQMPIEAITAEQYDAILASLPPQPTPHSPKPPKATSITGKKHKSIRLDFRGVQSKDKSDPDMERFCDTTSCVIDAIPKGRLISGAEKECQ</sequence>
<dbReference type="SUPFAM" id="SSF51998">
    <property type="entry name" value="PFL-like glycyl radical enzymes"/>
    <property type="match status" value="1"/>
</dbReference>
<feature type="region of interest" description="Disordered" evidence="11">
    <location>
        <begin position="711"/>
        <end position="730"/>
    </location>
</feature>
<dbReference type="Proteomes" id="UP000789508">
    <property type="component" value="Unassembled WGS sequence"/>
</dbReference>
<evidence type="ECO:0000256" key="5">
    <source>
        <dbReference type="ARBA" id="ARBA00022705"/>
    </source>
</evidence>
<dbReference type="InterPro" id="IPR040763">
    <property type="entry name" value="RNR_alpha_hel"/>
</dbReference>
<comment type="cofactor">
    <cofactor evidence="1">
        <name>adenosylcob(III)alamin</name>
        <dbReference type="ChEBI" id="CHEBI:18408"/>
    </cofactor>
</comment>
<dbReference type="GO" id="GO:0004748">
    <property type="term" value="F:ribonucleoside-diphosphate reductase activity, thioredoxin disulfide as acceptor"/>
    <property type="evidence" value="ECO:0007669"/>
    <property type="project" value="TreeGrafter"/>
</dbReference>
<protein>
    <recommendedName>
        <fullName evidence="3">ribonucleoside-triphosphate reductase (thioredoxin)</fullName>
        <ecNumber evidence="3">1.17.4.2</ecNumber>
    </recommendedName>
</protein>
<dbReference type="InterPro" id="IPR050862">
    <property type="entry name" value="RdRp_reductase_class-2"/>
</dbReference>
<dbReference type="InterPro" id="IPR054158">
    <property type="entry name" value="RNR-II_ins_dom"/>
</dbReference>
<keyword evidence="8" id="KW-0676">Redox-active center</keyword>
<reference evidence="14" key="1">
    <citation type="submission" date="2021-06" db="EMBL/GenBank/DDBJ databases">
        <authorList>
            <person name="Kallberg Y."/>
            <person name="Tangrot J."/>
            <person name="Rosling A."/>
        </authorList>
    </citation>
    <scope>NUCLEOTIDE SEQUENCE</scope>
    <source>
        <strain evidence="14">FL130A</strain>
    </source>
</reference>
<gene>
    <name evidence="14" type="ORF">ALEPTO_LOCUS1029</name>
</gene>
<comment type="caution">
    <text evidence="14">The sequence shown here is derived from an EMBL/GenBank/DDBJ whole genome shotgun (WGS) entry which is preliminary data.</text>
</comment>
<evidence type="ECO:0000313" key="14">
    <source>
        <dbReference type="EMBL" id="CAG8451402.1"/>
    </source>
</evidence>
<dbReference type="AlphaFoldDB" id="A0A9N8VI73"/>
<keyword evidence="6" id="KW-0560">Oxidoreductase</keyword>
<feature type="compositionally biased region" description="Pro residues" evidence="11">
    <location>
        <begin position="711"/>
        <end position="722"/>
    </location>
</feature>
<dbReference type="Pfam" id="PF21995">
    <property type="entry name" value="RNR-II_ins_dom"/>
    <property type="match status" value="1"/>
</dbReference>
<evidence type="ECO:0000259" key="12">
    <source>
        <dbReference type="Pfam" id="PF17975"/>
    </source>
</evidence>
<keyword evidence="9" id="KW-0170">Cobalt</keyword>
<feature type="domain" description="B12-dependent ribonucleotide reductase insertion" evidence="13">
    <location>
        <begin position="265"/>
        <end position="335"/>
    </location>
</feature>